<evidence type="ECO:0000259" key="5">
    <source>
        <dbReference type="PROSITE" id="PS51253"/>
    </source>
</evidence>
<reference evidence="6" key="1">
    <citation type="submission" date="2007-07" db="EMBL/GenBank/DDBJ databases">
        <title>PCAP assembly of the Caenorhabditis remanei genome.</title>
        <authorList>
            <consortium name="The Caenorhabditis remanei Sequencing Consortium"/>
            <person name="Wilson R.K."/>
        </authorList>
    </citation>
    <scope>NUCLEOTIDE SEQUENCE [LARGE SCALE GENOMIC DNA]</scope>
    <source>
        <strain evidence="6">PB4641</strain>
    </source>
</reference>
<dbReference type="HOGENOM" id="CLU_678333_0_0_1"/>
<evidence type="ECO:0000256" key="2">
    <source>
        <dbReference type="ARBA" id="ARBA00023125"/>
    </source>
</evidence>
<dbReference type="EMBL" id="DS268485">
    <property type="protein sequence ID" value="EFP10421.1"/>
    <property type="molecule type" value="Genomic_DNA"/>
</dbReference>
<evidence type="ECO:0000256" key="4">
    <source>
        <dbReference type="SAM" id="SignalP"/>
    </source>
</evidence>
<dbReference type="PROSITE" id="PS51253">
    <property type="entry name" value="HTH_CENPB"/>
    <property type="match status" value="1"/>
</dbReference>
<keyword evidence="7" id="KW-1185">Reference proteome</keyword>
<dbReference type="eggNOG" id="ENOG502SF3J">
    <property type="taxonomic scope" value="Eukaryota"/>
</dbReference>
<protein>
    <recommendedName>
        <fullName evidence="5">HTH CENPB-type domain-containing protein</fullName>
    </recommendedName>
</protein>
<gene>
    <name evidence="6" type="ORF">CRE_22974</name>
</gene>
<dbReference type="SMART" id="SM00674">
    <property type="entry name" value="CENPB"/>
    <property type="match status" value="1"/>
</dbReference>
<feature type="compositionally biased region" description="Low complexity" evidence="3">
    <location>
        <begin position="118"/>
        <end position="136"/>
    </location>
</feature>
<feature type="compositionally biased region" description="Low complexity" evidence="3">
    <location>
        <begin position="327"/>
        <end position="342"/>
    </location>
</feature>
<dbReference type="Gene3D" id="1.10.10.60">
    <property type="entry name" value="Homeodomain-like"/>
    <property type="match status" value="1"/>
</dbReference>
<feature type="domain" description="HTH CENPB-type" evidence="5">
    <location>
        <begin position="145"/>
        <end position="216"/>
    </location>
</feature>
<organism evidence="7">
    <name type="scientific">Caenorhabditis remanei</name>
    <name type="common">Caenorhabditis vulgaris</name>
    <dbReference type="NCBI Taxonomy" id="31234"/>
    <lineage>
        <taxon>Eukaryota</taxon>
        <taxon>Metazoa</taxon>
        <taxon>Ecdysozoa</taxon>
        <taxon>Nematoda</taxon>
        <taxon>Chromadorea</taxon>
        <taxon>Rhabditida</taxon>
        <taxon>Rhabditina</taxon>
        <taxon>Rhabditomorpha</taxon>
        <taxon>Rhabditoidea</taxon>
        <taxon>Rhabditidae</taxon>
        <taxon>Peloderinae</taxon>
        <taxon>Caenorhabditis</taxon>
    </lineage>
</organism>
<proteinExistence type="predicted"/>
<dbReference type="OMA" id="NKLVWKH"/>
<dbReference type="InterPro" id="IPR006600">
    <property type="entry name" value="HTH_CenpB_DNA-bd_dom"/>
</dbReference>
<comment type="subcellular location">
    <subcellularLocation>
        <location evidence="1">Nucleus</location>
    </subcellularLocation>
</comment>
<evidence type="ECO:0000313" key="6">
    <source>
        <dbReference type="EMBL" id="EFP10421.1"/>
    </source>
</evidence>
<keyword evidence="2" id="KW-0238">DNA-binding</keyword>
<feature type="region of interest" description="Disordered" evidence="3">
    <location>
        <begin position="112"/>
        <end position="143"/>
    </location>
</feature>
<feature type="region of interest" description="Disordered" evidence="3">
    <location>
        <begin position="315"/>
        <end position="342"/>
    </location>
</feature>
<evidence type="ECO:0000256" key="3">
    <source>
        <dbReference type="SAM" id="MobiDB-lite"/>
    </source>
</evidence>
<feature type="signal peptide" evidence="4">
    <location>
        <begin position="1"/>
        <end position="16"/>
    </location>
</feature>
<dbReference type="GO" id="GO:0003677">
    <property type="term" value="F:DNA binding"/>
    <property type="evidence" value="ECO:0007669"/>
    <property type="project" value="UniProtKB-KW"/>
</dbReference>
<evidence type="ECO:0000256" key="1">
    <source>
        <dbReference type="ARBA" id="ARBA00004123"/>
    </source>
</evidence>
<dbReference type="Pfam" id="PF03221">
    <property type="entry name" value="HTH_Tnp_Tc5"/>
    <property type="match status" value="1"/>
</dbReference>
<dbReference type="InParanoid" id="E3MW44"/>
<dbReference type="OrthoDB" id="5875523at2759"/>
<name>E3MW44_CAERE</name>
<accession>E3MW44</accession>
<dbReference type="STRING" id="31234.E3MW44"/>
<dbReference type="SUPFAM" id="SSF46689">
    <property type="entry name" value="Homeodomain-like"/>
    <property type="match status" value="1"/>
</dbReference>
<evidence type="ECO:0000313" key="7">
    <source>
        <dbReference type="Proteomes" id="UP000008281"/>
    </source>
</evidence>
<dbReference type="InterPro" id="IPR009057">
    <property type="entry name" value="Homeodomain-like_sf"/>
</dbReference>
<sequence>MKLYFCSVWFIHNLLCKTISDTVTDHFQLKNVKVAGTNYWDKEPLPGQTFLTTIYSEPLQFEQRRQILILHDIELPAVHIAKRFGCSIRSVQETIGTRILIERHFITEHLLEDDSESPESSTTTTPSAVKSSSESSTVGAMIRPQKNKIRRTHYVDLNKLVWKHFKDCQATGMQINGKHLKDQAMRYAKEMGLESFRGSEGWLDAFKRRHRIDLKTMTGYPVCYENDMFDEVDKECRDLDMESHMNHLHSNQQAAPSFVPQHSNGGYSAPDEFAASFFNSLSGFPQQMLPLQQQQAPEQQTPLQNMINSMMTSSNSMDFSRMVPNGPSTSSEPQQPSQETPEIVNSAVVRSCQIKIADKEVCHAFDTLRQYILAHDREAMTLLVQLQERLAATSGNVKVGRKNQRK</sequence>
<dbReference type="GO" id="GO:0005634">
    <property type="term" value="C:nucleus"/>
    <property type="evidence" value="ECO:0007669"/>
    <property type="project" value="UniProtKB-SubCell"/>
</dbReference>
<dbReference type="AlphaFoldDB" id="E3MW44"/>
<keyword evidence="4" id="KW-0732">Signal</keyword>
<feature type="chain" id="PRO_5003177583" description="HTH CENPB-type domain-containing protein" evidence="4">
    <location>
        <begin position="17"/>
        <end position="406"/>
    </location>
</feature>
<dbReference type="Proteomes" id="UP000008281">
    <property type="component" value="Unassembled WGS sequence"/>
</dbReference>